<comment type="caution">
    <text evidence="1">The sequence shown here is derived from an EMBL/GenBank/DDBJ whole genome shotgun (WGS) entry which is preliminary data.</text>
</comment>
<protein>
    <recommendedName>
        <fullName evidence="3">RNase H type-1 domain-containing protein</fullName>
    </recommendedName>
</protein>
<evidence type="ECO:0008006" key="3">
    <source>
        <dbReference type="Google" id="ProtNLM"/>
    </source>
</evidence>
<reference evidence="1 2" key="1">
    <citation type="journal article" date="2024" name="G3 (Bethesda)">
        <title>Genome assembly of Hibiscus sabdariffa L. provides insights into metabolisms of medicinal natural products.</title>
        <authorList>
            <person name="Kim T."/>
        </authorList>
    </citation>
    <scope>NUCLEOTIDE SEQUENCE [LARGE SCALE GENOMIC DNA]</scope>
    <source>
        <strain evidence="1">TK-2024</strain>
        <tissue evidence="1">Old leaves</tissue>
    </source>
</reference>
<gene>
    <name evidence="1" type="ORF">V6N12_003934</name>
</gene>
<dbReference type="EMBL" id="JBBPBM010000049">
    <property type="protein sequence ID" value="KAK8519968.1"/>
    <property type="molecule type" value="Genomic_DNA"/>
</dbReference>
<organism evidence="1 2">
    <name type="scientific">Hibiscus sabdariffa</name>
    <name type="common">roselle</name>
    <dbReference type="NCBI Taxonomy" id="183260"/>
    <lineage>
        <taxon>Eukaryota</taxon>
        <taxon>Viridiplantae</taxon>
        <taxon>Streptophyta</taxon>
        <taxon>Embryophyta</taxon>
        <taxon>Tracheophyta</taxon>
        <taxon>Spermatophyta</taxon>
        <taxon>Magnoliopsida</taxon>
        <taxon>eudicotyledons</taxon>
        <taxon>Gunneridae</taxon>
        <taxon>Pentapetalae</taxon>
        <taxon>rosids</taxon>
        <taxon>malvids</taxon>
        <taxon>Malvales</taxon>
        <taxon>Malvaceae</taxon>
        <taxon>Malvoideae</taxon>
        <taxon>Hibiscus</taxon>
    </lineage>
</organism>
<dbReference type="Proteomes" id="UP001472677">
    <property type="component" value="Unassembled WGS sequence"/>
</dbReference>
<sequence>MLFALDLGFYYIEMESDSKTIITKINSQHCDLSEVDGRGKSSGNLIEFEITSSENHIIRKPISRWQLV</sequence>
<accession>A0ABR2CJY1</accession>
<name>A0ABR2CJY1_9ROSI</name>
<keyword evidence="2" id="KW-1185">Reference proteome</keyword>
<proteinExistence type="predicted"/>
<evidence type="ECO:0000313" key="2">
    <source>
        <dbReference type="Proteomes" id="UP001472677"/>
    </source>
</evidence>
<evidence type="ECO:0000313" key="1">
    <source>
        <dbReference type="EMBL" id="KAK8519968.1"/>
    </source>
</evidence>